<dbReference type="RefSeq" id="WP_268610083.1">
    <property type="nucleotide sequence ID" value="NZ_CP113797.1"/>
</dbReference>
<name>A0A9E8ZBK5_9CYAN</name>
<evidence type="ECO:0000313" key="3">
    <source>
        <dbReference type="EMBL" id="WAL60219.1"/>
    </source>
</evidence>
<accession>A0A9E8ZBK5</accession>
<evidence type="ECO:0000313" key="4">
    <source>
        <dbReference type="Proteomes" id="UP001163152"/>
    </source>
</evidence>
<gene>
    <name evidence="3" type="ORF">OXH18_24135</name>
</gene>
<dbReference type="EMBL" id="CP113797">
    <property type="protein sequence ID" value="WAL60219.1"/>
    <property type="molecule type" value="Genomic_DNA"/>
</dbReference>
<feature type="region of interest" description="Disordered" evidence="1">
    <location>
        <begin position="33"/>
        <end position="57"/>
    </location>
</feature>
<keyword evidence="2" id="KW-0812">Transmembrane</keyword>
<evidence type="ECO:0000256" key="2">
    <source>
        <dbReference type="SAM" id="Phobius"/>
    </source>
</evidence>
<protein>
    <recommendedName>
        <fullName evidence="5">Lipoprotein</fullName>
    </recommendedName>
</protein>
<evidence type="ECO:0000256" key="1">
    <source>
        <dbReference type="SAM" id="MobiDB-lite"/>
    </source>
</evidence>
<sequence length="226" mass="25594">MISRTIGYWFIGGMLVAATACASLPSRELTFPGLTPSPSNSPAAVPLSDVPEDTSDKVQPDTKIITMSLEGEAQEVELRLFQHRDVPFTTYYPAQTFIPEVQTSAEGVHVQFYFSPAGVKNEQAYLSFFMPRQSADLEMMQELILGNQGLLINNQWELLDRTDIVSYSWAEEKLLYQHPLETELIVGAIYVGEEDGHLFYTLTHYPVEYVDGFEPRSNIIWENLQF</sequence>
<keyword evidence="2" id="KW-0472">Membrane</keyword>
<keyword evidence="2" id="KW-1133">Transmembrane helix</keyword>
<evidence type="ECO:0008006" key="5">
    <source>
        <dbReference type="Google" id="ProtNLM"/>
    </source>
</evidence>
<dbReference type="Proteomes" id="UP001163152">
    <property type="component" value="Chromosome"/>
</dbReference>
<dbReference type="AlphaFoldDB" id="A0A9E8ZBK5"/>
<keyword evidence="4" id="KW-1185">Reference proteome</keyword>
<reference evidence="3" key="1">
    <citation type="submission" date="2022-12" db="EMBL/GenBank/DDBJ databases">
        <title>Polyphasic identification of a Novel Hot-Spring Cyanobacterium Ocullathermofonsia sinensis gen nov. sp. nov. and Genomic Insights on its Adaptations to the Thermal Habitat.</title>
        <authorList>
            <person name="Daroch M."/>
            <person name="Tang J."/>
            <person name="Jiang Y."/>
        </authorList>
    </citation>
    <scope>NUCLEOTIDE SEQUENCE</scope>
    <source>
        <strain evidence="3">PKUAC-SCTA174</strain>
    </source>
</reference>
<dbReference type="KEGG" id="tsin:OXH18_24135"/>
<dbReference type="PROSITE" id="PS51257">
    <property type="entry name" value="PROKAR_LIPOPROTEIN"/>
    <property type="match status" value="1"/>
</dbReference>
<organism evidence="3 4">
    <name type="scientific">Thermocoleostomius sinensis A174</name>
    <dbReference type="NCBI Taxonomy" id="2016057"/>
    <lineage>
        <taxon>Bacteria</taxon>
        <taxon>Bacillati</taxon>
        <taxon>Cyanobacteriota</taxon>
        <taxon>Cyanophyceae</taxon>
        <taxon>Oculatellales</taxon>
        <taxon>Oculatellaceae</taxon>
        <taxon>Thermocoleostomius</taxon>
    </lineage>
</organism>
<feature type="transmembrane region" description="Helical" evidence="2">
    <location>
        <begin position="6"/>
        <end position="24"/>
    </location>
</feature>
<proteinExistence type="predicted"/>